<organism evidence="10 11">
    <name type="scientific">Magallana gigas</name>
    <name type="common">Pacific oyster</name>
    <name type="synonym">Crassostrea gigas</name>
    <dbReference type="NCBI Taxonomy" id="29159"/>
    <lineage>
        <taxon>Eukaryota</taxon>
        <taxon>Metazoa</taxon>
        <taxon>Spiralia</taxon>
        <taxon>Lophotrochozoa</taxon>
        <taxon>Mollusca</taxon>
        <taxon>Bivalvia</taxon>
        <taxon>Autobranchia</taxon>
        <taxon>Pteriomorphia</taxon>
        <taxon>Ostreida</taxon>
        <taxon>Ostreoidea</taxon>
        <taxon>Ostreidae</taxon>
        <taxon>Magallana</taxon>
    </lineage>
</organism>
<dbReference type="Gene3D" id="2.10.25.10">
    <property type="entry name" value="Laminin"/>
    <property type="match status" value="1"/>
</dbReference>
<dbReference type="SUPFAM" id="SSF57196">
    <property type="entry name" value="EGF/Laminin"/>
    <property type="match status" value="1"/>
</dbReference>
<dbReference type="PROSITE" id="PS00010">
    <property type="entry name" value="ASX_HYDROXYL"/>
    <property type="match status" value="1"/>
</dbReference>
<dbReference type="SUPFAM" id="SSF57535">
    <property type="entry name" value="Complement control module/SCR domain"/>
    <property type="match status" value="1"/>
</dbReference>
<keyword evidence="1 5" id="KW-0245">EGF-like domain</keyword>
<accession>A0A8W8HYD4</accession>
<evidence type="ECO:0000313" key="10">
    <source>
        <dbReference type="EnsemblMetazoa" id="G11505.2:cds"/>
    </source>
</evidence>
<dbReference type="Proteomes" id="UP000005408">
    <property type="component" value="Unassembled WGS sequence"/>
</dbReference>
<dbReference type="InterPro" id="IPR000152">
    <property type="entry name" value="EGF-type_Asp/Asn_hydroxyl_site"/>
</dbReference>
<dbReference type="PROSITE" id="PS00022">
    <property type="entry name" value="EGF_1"/>
    <property type="match status" value="1"/>
</dbReference>
<proteinExistence type="predicted"/>
<dbReference type="PRINTS" id="PR00010">
    <property type="entry name" value="EGFBLOOD"/>
</dbReference>
<dbReference type="AlphaFoldDB" id="A0A8W8HYD4"/>
<dbReference type="Pfam" id="PF00008">
    <property type="entry name" value="EGF"/>
    <property type="match status" value="1"/>
</dbReference>
<dbReference type="PROSITE" id="PS50923">
    <property type="entry name" value="SUSHI"/>
    <property type="match status" value="1"/>
</dbReference>
<keyword evidence="4" id="KW-0325">Glycoprotein</keyword>
<feature type="domain" description="Sushi" evidence="9">
    <location>
        <begin position="134"/>
        <end position="192"/>
    </location>
</feature>
<feature type="domain" description="EGF-like" evidence="7">
    <location>
        <begin position="192"/>
        <end position="228"/>
    </location>
</feature>
<dbReference type="Pfam" id="PF00084">
    <property type="entry name" value="Sushi"/>
    <property type="match status" value="1"/>
</dbReference>
<dbReference type="InterPro" id="IPR036383">
    <property type="entry name" value="TSP1_rpt_sf"/>
</dbReference>
<sequence>MISFGPTRLQTKHSISRDVLMAAIRHILLLVCLALTQDVVLCGIASTWDYCECRWNDWMAWSDCSRSCGGGRRYRTREVWIRTDKCTLDFNNCATDDMGSEYSDCNTFCYNGGTFSSYCACVTGWYGSCCSSEVSCGDPGSVSNGLVSGSLYTYGKTVTYSCNTHYNLTGGSLSRTCQSNWLWNGTQPRCAFVNSCASNPCLNGGTCVDGLDRYDCACTSSFNGVHCENDIQPPVMTDCPRDIAVFSKEPTVFVNWTTPSFFDPLGTNIQVTTNYPAGSGTFPWGDFIAQYVALKPSNGLRTECTFNITIRPHPCPELNVPVNGARVCNGWKTDFGQFCQVYCGGNYSLGLQYDHSQWYVCGASGNWIAGGPLPNCTDLILTSQVLGSDTSYRFNDCTDSDEIEKIQENYMEKLRTSNYNYFCDTYGGLCTEKNVEVTC</sequence>
<dbReference type="PROSITE" id="PS50092">
    <property type="entry name" value="TSP1"/>
    <property type="match status" value="1"/>
</dbReference>
<dbReference type="PROSITE" id="PS50026">
    <property type="entry name" value="EGF_3"/>
    <property type="match status" value="1"/>
</dbReference>
<dbReference type="SMART" id="SM00032">
    <property type="entry name" value="CCP"/>
    <property type="match status" value="2"/>
</dbReference>
<keyword evidence="11" id="KW-1185">Reference proteome</keyword>
<protein>
    <recommendedName>
        <fullName evidence="12">Sushi, von Willebrand factor type A, EGF and pentraxin domain-containing protein 1</fullName>
    </recommendedName>
</protein>
<dbReference type="InterPro" id="IPR000884">
    <property type="entry name" value="TSP1_rpt"/>
</dbReference>
<evidence type="ECO:0000256" key="6">
    <source>
        <dbReference type="PROSITE-ProRule" id="PRU00302"/>
    </source>
</evidence>
<dbReference type="InterPro" id="IPR001881">
    <property type="entry name" value="EGF-like_Ca-bd_dom"/>
</dbReference>
<dbReference type="SMART" id="SM00209">
    <property type="entry name" value="TSP1"/>
    <property type="match status" value="1"/>
</dbReference>
<dbReference type="EnsemblMetazoa" id="G11505.2">
    <property type="protein sequence ID" value="G11505.2:cds"/>
    <property type="gene ID" value="G11505"/>
</dbReference>
<dbReference type="CDD" id="cd00033">
    <property type="entry name" value="CCP"/>
    <property type="match status" value="1"/>
</dbReference>
<evidence type="ECO:0000256" key="3">
    <source>
        <dbReference type="ARBA" id="ARBA00023157"/>
    </source>
</evidence>
<dbReference type="SUPFAM" id="SSF82895">
    <property type="entry name" value="TSP-1 type 1 repeat"/>
    <property type="match status" value="1"/>
</dbReference>
<name>A0A8W8HYD4_MAGGI</name>
<reference evidence="10" key="1">
    <citation type="submission" date="2022-08" db="UniProtKB">
        <authorList>
            <consortium name="EnsemblMetazoa"/>
        </authorList>
    </citation>
    <scope>IDENTIFICATION</scope>
    <source>
        <strain evidence="10">05x7-T-G4-1.051#20</strain>
    </source>
</reference>
<dbReference type="FunFam" id="2.10.25.10:FF:000143">
    <property type="entry name" value="Protein crumbs 1"/>
    <property type="match status" value="1"/>
</dbReference>
<dbReference type="PROSITE" id="PS50825">
    <property type="entry name" value="HYR"/>
    <property type="match status" value="1"/>
</dbReference>
<dbReference type="InterPro" id="IPR000436">
    <property type="entry name" value="Sushi_SCR_CCP_dom"/>
</dbReference>
<evidence type="ECO:0000259" key="9">
    <source>
        <dbReference type="PROSITE" id="PS50923"/>
    </source>
</evidence>
<dbReference type="Gene3D" id="2.10.70.10">
    <property type="entry name" value="Complement Module, domain 1"/>
    <property type="match status" value="2"/>
</dbReference>
<dbReference type="SMART" id="SM00179">
    <property type="entry name" value="EGF_CA"/>
    <property type="match status" value="1"/>
</dbReference>
<keyword evidence="2" id="KW-0677">Repeat</keyword>
<dbReference type="InterPro" id="IPR035976">
    <property type="entry name" value="Sushi/SCR/CCP_sf"/>
</dbReference>
<evidence type="ECO:0000256" key="5">
    <source>
        <dbReference type="PROSITE-ProRule" id="PRU00076"/>
    </source>
</evidence>
<keyword evidence="3 5" id="KW-1015">Disulfide bond</keyword>
<feature type="domain" description="HYR" evidence="8">
    <location>
        <begin position="229"/>
        <end position="312"/>
    </location>
</feature>
<feature type="disulfide bond" evidence="5">
    <location>
        <begin position="218"/>
        <end position="227"/>
    </location>
</feature>
<dbReference type="InterPro" id="IPR000742">
    <property type="entry name" value="EGF"/>
</dbReference>
<dbReference type="InterPro" id="IPR003410">
    <property type="entry name" value="HYR_dom"/>
</dbReference>
<evidence type="ECO:0000256" key="1">
    <source>
        <dbReference type="ARBA" id="ARBA00022536"/>
    </source>
</evidence>
<dbReference type="Pfam" id="PF02494">
    <property type="entry name" value="HYR"/>
    <property type="match status" value="1"/>
</dbReference>
<dbReference type="Gene3D" id="2.20.100.10">
    <property type="entry name" value="Thrombospondin type-1 (TSP1) repeat"/>
    <property type="match status" value="1"/>
</dbReference>
<dbReference type="GO" id="GO:0005509">
    <property type="term" value="F:calcium ion binding"/>
    <property type="evidence" value="ECO:0007669"/>
    <property type="project" value="InterPro"/>
</dbReference>
<dbReference type="SMART" id="SM00181">
    <property type="entry name" value="EGF"/>
    <property type="match status" value="1"/>
</dbReference>
<dbReference type="CDD" id="cd00054">
    <property type="entry name" value="EGF_CA"/>
    <property type="match status" value="1"/>
</dbReference>
<evidence type="ECO:0000313" key="11">
    <source>
        <dbReference type="Proteomes" id="UP000005408"/>
    </source>
</evidence>
<keyword evidence="6" id="KW-0768">Sushi</keyword>
<comment type="caution">
    <text evidence="5">Lacks conserved residue(s) required for the propagation of feature annotation.</text>
</comment>
<evidence type="ECO:0000259" key="7">
    <source>
        <dbReference type="PROSITE" id="PS50026"/>
    </source>
</evidence>
<evidence type="ECO:0000256" key="4">
    <source>
        <dbReference type="ARBA" id="ARBA00023180"/>
    </source>
</evidence>
<evidence type="ECO:0000259" key="8">
    <source>
        <dbReference type="PROSITE" id="PS50825"/>
    </source>
</evidence>
<evidence type="ECO:0000256" key="2">
    <source>
        <dbReference type="ARBA" id="ARBA00022737"/>
    </source>
</evidence>
<evidence type="ECO:0008006" key="12">
    <source>
        <dbReference type="Google" id="ProtNLM"/>
    </source>
</evidence>